<accession>A0A3R9ZR38</accession>
<dbReference type="GO" id="GO:0032259">
    <property type="term" value="P:methylation"/>
    <property type="evidence" value="ECO:0007669"/>
    <property type="project" value="UniProtKB-KW"/>
</dbReference>
<dbReference type="InterPro" id="IPR003788">
    <property type="entry name" value="NDUFAF7"/>
</dbReference>
<dbReference type="Gene3D" id="3.40.50.12710">
    <property type="match status" value="1"/>
</dbReference>
<organism evidence="3 4">
    <name type="scientific">Candidatus Aquarickettsia rohweri</name>
    <dbReference type="NCBI Taxonomy" id="2602574"/>
    <lineage>
        <taxon>Bacteria</taxon>
        <taxon>Pseudomonadati</taxon>
        <taxon>Pseudomonadota</taxon>
        <taxon>Alphaproteobacteria</taxon>
        <taxon>Rickettsiales</taxon>
        <taxon>Candidatus Midichloriaceae</taxon>
        <taxon>Candidatus Aquarickettsia</taxon>
    </lineage>
</organism>
<dbReference type="AlphaFoldDB" id="A0A3R9ZR38"/>
<reference evidence="4" key="1">
    <citation type="submission" date="2018-11" db="EMBL/GenBank/DDBJ databases">
        <title>Phylogenetic, genomic, and biogeographic characterization of a novel and ubiquitous marine invertebrate-associated Rickettsiales parasite, Candidatus Marinoinvertebrata rohwerii, gen. nov., sp. nov.</title>
        <authorList>
            <person name="Klinges J.G."/>
            <person name="Rosales S.M."/>
            <person name="Mcminds R."/>
            <person name="Shaver E.C."/>
            <person name="Shantz A."/>
            <person name="Peters E.C."/>
            <person name="Burkepile D.E."/>
            <person name="Silliman B.R."/>
            <person name="Vega Thurber R.L."/>
        </authorList>
    </citation>
    <scope>NUCLEOTIDE SEQUENCE [LARGE SCALE GENOMIC DNA]</scope>
    <source>
        <strain evidence="4">a_cerv_44</strain>
    </source>
</reference>
<gene>
    <name evidence="3" type="ORF">EIC27_00325</name>
</gene>
<dbReference type="InterPro" id="IPR038375">
    <property type="entry name" value="NDUFAF7_sf"/>
</dbReference>
<dbReference type="PANTHER" id="PTHR12049:SF7">
    <property type="entry name" value="PROTEIN ARGININE METHYLTRANSFERASE NDUFAF7, MITOCHONDRIAL"/>
    <property type="match status" value="1"/>
</dbReference>
<dbReference type="OrthoDB" id="9794208at2"/>
<keyword evidence="1" id="KW-0489">Methyltransferase</keyword>
<dbReference type="GO" id="GO:0035243">
    <property type="term" value="F:protein-arginine omega-N symmetric methyltransferase activity"/>
    <property type="evidence" value="ECO:0007669"/>
    <property type="project" value="TreeGrafter"/>
</dbReference>
<protein>
    <recommendedName>
        <fullName evidence="5">SAM-dependent methyltransferase</fullName>
    </recommendedName>
</protein>
<dbReference type="SUPFAM" id="SSF53335">
    <property type="entry name" value="S-adenosyl-L-methionine-dependent methyltransferases"/>
    <property type="match status" value="1"/>
</dbReference>
<evidence type="ECO:0000256" key="2">
    <source>
        <dbReference type="ARBA" id="ARBA00022679"/>
    </source>
</evidence>
<evidence type="ECO:0000256" key="1">
    <source>
        <dbReference type="ARBA" id="ARBA00022603"/>
    </source>
</evidence>
<dbReference type="Proteomes" id="UP000279470">
    <property type="component" value="Unassembled WGS sequence"/>
</dbReference>
<keyword evidence="2" id="KW-0808">Transferase</keyword>
<dbReference type="InterPro" id="IPR029063">
    <property type="entry name" value="SAM-dependent_MTases_sf"/>
</dbReference>
<dbReference type="PANTHER" id="PTHR12049">
    <property type="entry name" value="PROTEIN ARGININE METHYLTRANSFERASE NDUFAF7, MITOCHONDRIAL"/>
    <property type="match status" value="1"/>
</dbReference>
<sequence length="351" mass="40616">MYLKNLTLQMKNNIQDYIINIIKNHGPLTIDIIIQISSNYYYSNFDSIGEKSDFITAPEISQMFGEIVAIYLIDIWYRKFNKPLTLVELGPGNGTMMHDILRTAKQFKNFYSNIKEVALIETSPYLVNKQKSRLKDFNNLNITWYTNIDDVKGDNYLIIANEFFDALPIKQFYYKDNKIFEVVISLSDNKLIYGLIENSSNLITNSHFKNSQFIEISDYRKKYTDHISKKISNDKGIALIIDYGYLKNPNKSTLQAVKNHKKVNLLDNIGYADITSLVNFTDIKNDFIKNNISSNILDQSEFLTKNCIIERAESLIKSRASREKINFQLNKLIANDEMGTLFKVLTTSPTF</sequence>
<comment type="caution">
    <text evidence="3">The sequence shown here is derived from an EMBL/GenBank/DDBJ whole genome shotgun (WGS) entry which is preliminary data.</text>
</comment>
<name>A0A3R9ZR38_9RICK</name>
<evidence type="ECO:0000313" key="3">
    <source>
        <dbReference type="EMBL" id="RST72176.1"/>
    </source>
</evidence>
<keyword evidence="4" id="KW-1185">Reference proteome</keyword>
<proteinExistence type="predicted"/>
<dbReference type="Pfam" id="PF02636">
    <property type="entry name" value="Methyltransf_28"/>
    <property type="match status" value="1"/>
</dbReference>
<dbReference type="EMBL" id="RXFM01000003">
    <property type="protein sequence ID" value="RST72176.1"/>
    <property type="molecule type" value="Genomic_DNA"/>
</dbReference>
<evidence type="ECO:0000313" key="4">
    <source>
        <dbReference type="Proteomes" id="UP000279470"/>
    </source>
</evidence>
<evidence type="ECO:0008006" key="5">
    <source>
        <dbReference type="Google" id="ProtNLM"/>
    </source>
</evidence>